<dbReference type="AlphaFoldDB" id="A0A086BB16"/>
<evidence type="ECO:0000313" key="3">
    <source>
        <dbReference type="Proteomes" id="UP000028709"/>
    </source>
</evidence>
<comment type="caution">
    <text evidence="2">The sequence shown here is derived from an EMBL/GenBank/DDBJ whole genome shotgun (WGS) entry which is preliminary data.</text>
</comment>
<dbReference type="InterPro" id="IPR006652">
    <property type="entry name" value="Kelch_1"/>
</dbReference>
<sequence length="406" mass="44903">MFEIIKNKHQTLTPLKTKLLLLSFLGSLLAHAQTLHFQNLSNMSVGRGAITSVIVNDNIYVSNGYQEKASDAKYVEKYNITDNSWSVLNSTLLPKRFANSETYNNKIYIFNGWGNSHLEILDLATNKITKGAINHSYTGNSGSAIYNGKIYVFGGSGLNGAATTVFSNKFQYYDIASNTWNSLPNMPTAREAKGKIVNDKLYVIGGFNGTPSRLINVYDLNTNLWIDQYTMPVGISGHSLAVSSDKIFIVGGFNNQAFLAYFDTTTNKLHQLSSNMIPRRHAAAEVYNNKLYIIGGSTTSLTSSAIKSIQVADISESVLSANAANKDQVSKAKVYTNASRDGFVISNKNNSNQFEYTVFSIDGKQITKGFAYYNKNIDLSKVQNGTTYIFRFKNEKGVLESIKIVR</sequence>
<dbReference type="PANTHER" id="PTHR45632">
    <property type="entry name" value="LD33804P"/>
    <property type="match status" value="1"/>
</dbReference>
<dbReference type="SMART" id="SM00612">
    <property type="entry name" value="Kelch"/>
    <property type="match status" value="5"/>
</dbReference>
<dbReference type="Gene3D" id="2.120.10.80">
    <property type="entry name" value="Kelch-type beta propeller"/>
    <property type="match status" value="2"/>
</dbReference>
<name>A0A086BB16_9FLAO</name>
<feature type="chain" id="PRO_5001804199" description="Secretion system C-terminal sorting domain-containing protein" evidence="1">
    <location>
        <begin position="33"/>
        <end position="406"/>
    </location>
</feature>
<gene>
    <name evidence="2" type="ORF">IQ37_11845</name>
</gene>
<protein>
    <recommendedName>
        <fullName evidence="4">Secretion system C-terminal sorting domain-containing protein</fullName>
    </recommendedName>
</protein>
<keyword evidence="3" id="KW-1185">Reference proteome</keyword>
<feature type="signal peptide" evidence="1">
    <location>
        <begin position="1"/>
        <end position="32"/>
    </location>
</feature>
<organism evidence="2 3">
    <name type="scientific">Chryseobacterium piperi</name>
    <dbReference type="NCBI Taxonomy" id="558152"/>
    <lineage>
        <taxon>Bacteria</taxon>
        <taxon>Pseudomonadati</taxon>
        <taxon>Bacteroidota</taxon>
        <taxon>Flavobacteriia</taxon>
        <taxon>Flavobacteriales</taxon>
        <taxon>Weeksellaceae</taxon>
        <taxon>Chryseobacterium group</taxon>
        <taxon>Chryseobacterium</taxon>
    </lineage>
</organism>
<proteinExistence type="predicted"/>
<evidence type="ECO:0000313" key="2">
    <source>
        <dbReference type="EMBL" id="KFF26130.1"/>
    </source>
</evidence>
<dbReference type="RefSeq" id="WP_034685292.1">
    <property type="nucleotide sequence ID" value="NZ_CP023049.2"/>
</dbReference>
<dbReference type="eggNOG" id="COG3055">
    <property type="taxonomic scope" value="Bacteria"/>
</dbReference>
<evidence type="ECO:0000256" key="1">
    <source>
        <dbReference type="SAM" id="SignalP"/>
    </source>
</evidence>
<evidence type="ECO:0008006" key="4">
    <source>
        <dbReference type="Google" id="ProtNLM"/>
    </source>
</evidence>
<dbReference type="SUPFAM" id="SSF117281">
    <property type="entry name" value="Kelch motif"/>
    <property type="match status" value="1"/>
</dbReference>
<dbReference type="InterPro" id="IPR015915">
    <property type="entry name" value="Kelch-typ_b-propeller"/>
</dbReference>
<reference evidence="2 3" key="1">
    <citation type="submission" date="2014-07" db="EMBL/GenBank/DDBJ databases">
        <title>Genome of Chryseobacterium piperi CTM.</title>
        <authorList>
            <person name="Pipes S.E."/>
            <person name="Stropko S.J."/>
            <person name="Newman J.D."/>
        </authorList>
    </citation>
    <scope>NUCLEOTIDE SEQUENCE [LARGE SCALE GENOMIC DNA]</scope>
    <source>
        <strain evidence="2 3">CTM</strain>
    </source>
</reference>
<dbReference type="EMBL" id="JPRJ01000020">
    <property type="protein sequence ID" value="KFF26130.1"/>
    <property type="molecule type" value="Genomic_DNA"/>
</dbReference>
<keyword evidence="1" id="KW-0732">Signal</keyword>
<accession>A0A086BB16</accession>
<dbReference type="Proteomes" id="UP000028709">
    <property type="component" value="Unassembled WGS sequence"/>
</dbReference>
<dbReference type="STRING" id="558152.IQ37_11845"/>
<dbReference type="Pfam" id="PF24681">
    <property type="entry name" value="Kelch_KLHDC2_KLHL20_DRC7"/>
    <property type="match status" value="1"/>
</dbReference>